<evidence type="ECO:0000256" key="8">
    <source>
        <dbReference type="ARBA" id="ARBA00023102"/>
    </source>
</evidence>
<comment type="function">
    <text evidence="12">IGPS catalyzes the conversion of PRFAR and glutamine to IGP, AICAR and glutamate. The HisH subunit catalyzes the hydrolysis of glutamine to glutamate and ammonia as part of the synthesis of IGP and AICAR. The resulting ammonia molecule is channeled to the active site of HisF.</text>
</comment>
<dbReference type="Proteomes" id="UP000000370">
    <property type="component" value="Chromosome"/>
</dbReference>
<evidence type="ECO:0000256" key="5">
    <source>
        <dbReference type="ARBA" id="ARBA00022605"/>
    </source>
</evidence>
<evidence type="ECO:0000256" key="9">
    <source>
        <dbReference type="ARBA" id="ARBA00023239"/>
    </source>
</evidence>
<sequence length="204" mass="22415">MIAIIDYDAGNLRSVQKALQFIGEEVVITRDHDEIMNSGKVILPGVGAFGDAMQKLHSYHLINTIKEVADCGKPLLGICLGQQLMFEGSEESEGIEGLGLLPGKIIRIPEGGGLKIPHIGWNNLNITQGDSLYQDITGTPYVYFVHSYYLKSEDRSIVAATTEYGTLIDASVEKNNIYACQFHPEKSGEIGLKILKNFASLEER</sequence>
<evidence type="ECO:0000256" key="13">
    <source>
        <dbReference type="PIRSR" id="PIRSR000495-1"/>
    </source>
</evidence>
<feature type="active site" evidence="12 13">
    <location>
        <position position="183"/>
    </location>
</feature>
<dbReference type="RefSeq" id="WP_012200852.1">
    <property type="nucleotide sequence ID" value="NC_010001.1"/>
</dbReference>
<gene>
    <name evidence="12" type="primary">hisH</name>
    <name evidence="15" type="ordered locus">Cphy_2841</name>
</gene>
<evidence type="ECO:0000256" key="1">
    <source>
        <dbReference type="ARBA" id="ARBA00004496"/>
    </source>
</evidence>
<dbReference type="AlphaFoldDB" id="A9KP31"/>
<dbReference type="PROSITE" id="PS51273">
    <property type="entry name" value="GATASE_TYPE_1"/>
    <property type="match status" value="1"/>
</dbReference>
<evidence type="ECO:0000259" key="14">
    <source>
        <dbReference type="Pfam" id="PF00117"/>
    </source>
</evidence>
<comment type="subcellular location">
    <subcellularLocation>
        <location evidence="1 12">Cytoplasm</location>
    </subcellularLocation>
</comment>
<comment type="subunit">
    <text evidence="3 12">Heterodimer of HisH and HisF.</text>
</comment>
<dbReference type="InterPro" id="IPR029062">
    <property type="entry name" value="Class_I_gatase-like"/>
</dbReference>
<feature type="active site" description="Nucleophile" evidence="12 13">
    <location>
        <position position="79"/>
    </location>
</feature>
<dbReference type="GO" id="GO:0000107">
    <property type="term" value="F:imidazoleglycerol-phosphate synthase activity"/>
    <property type="evidence" value="ECO:0007669"/>
    <property type="project" value="UniProtKB-UniRule"/>
</dbReference>
<evidence type="ECO:0000256" key="7">
    <source>
        <dbReference type="ARBA" id="ARBA00022962"/>
    </source>
</evidence>
<feature type="domain" description="Glutamine amidotransferase" evidence="14">
    <location>
        <begin position="4"/>
        <end position="198"/>
    </location>
</feature>
<protein>
    <recommendedName>
        <fullName evidence="12">Imidazole glycerol phosphate synthase subunit HisH</fullName>
        <ecNumber evidence="12">4.3.2.10</ecNumber>
    </recommendedName>
    <alternativeName>
        <fullName evidence="12">IGP synthase glutaminase subunit</fullName>
        <ecNumber evidence="12">3.5.1.2</ecNumber>
    </alternativeName>
    <alternativeName>
        <fullName evidence="12">IGP synthase subunit HisH</fullName>
    </alternativeName>
    <alternativeName>
        <fullName evidence="12">ImGP synthase subunit HisH</fullName>
        <shortName evidence="12">IGPS subunit HisH</shortName>
    </alternativeName>
</protein>
<dbReference type="CDD" id="cd01748">
    <property type="entry name" value="GATase1_IGP_Synthase"/>
    <property type="match status" value="1"/>
</dbReference>
<organism evidence="15 16">
    <name type="scientific">Lachnoclostridium phytofermentans (strain ATCC 700394 / DSM 18823 / ISDg)</name>
    <name type="common">Clostridium phytofermentans</name>
    <dbReference type="NCBI Taxonomy" id="357809"/>
    <lineage>
        <taxon>Bacteria</taxon>
        <taxon>Bacillati</taxon>
        <taxon>Bacillota</taxon>
        <taxon>Clostridia</taxon>
        <taxon>Lachnospirales</taxon>
        <taxon>Lachnospiraceae</taxon>
    </lineage>
</organism>
<keyword evidence="8 12" id="KW-0368">Histidine biosynthesis</keyword>
<dbReference type="Pfam" id="PF00117">
    <property type="entry name" value="GATase"/>
    <property type="match status" value="1"/>
</dbReference>
<dbReference type="STRING" id="357809.Cphy_2841"/>
<proteinExistence type="inferred from homology"/>
<dbReference type="EMBL" id="CP000885">
    <property type="protein sequence ID" value="ABX43201.1"/>
    <property type="molecule type" value="Genomic_DNA"/>
</dbReference>
<feature type="active site" evidence="12 13">
    <location>
        <position position="185"/>
    </location>
</feature>
<dbReference type="eggNOG" id="COG0118">
    <property type="taxonomic scope" value="Bacteria"/>
</dbReference>
<dbReference type="OrthoDB" id="9807137at2"/>
<keyword evidence="16" id="KW-1185">Reference proteome</keyword>
<dbReference type="HOGENOM" id="CLU_071837_2_2_9"/>
<keyword evidence="15" id="KW-0808">Transferase</keyword>
<evidence type="ECO:0000256" key="11">
    <source>
        <dbReference type="ARBA" id="ARBA00049534"/>
    </source>
</evidence>
<dbReference type="GO" id="GO:0004359">
    <property type="term" value="F:glutaminase activity"/>
    <property type="evidence" value="ECO:0007669"/>
    <property type="project" value="UniProtKB-EC"/>
</dbReference>
<dbReference type="InterPro" id="IPR017926">
    <property type="entry name" value="GATASE"/>
</dbReference>
<evidence type="ECO:0000256" key="3">
    <source>
        <dbReference type="ARBA" id="ARBA00011152"/>
    </source>
</evidence>
<dbReference type="GO" id="GO:0000105">
    <property type="term" value="P:L-histidine biosynthetic process"/>
    <property type="evidence" value="ECO:0007669"/>
    <property type="project" value="UniProtKB-UniRule"/>
</dbReference>
<dbReference type="GO" id="GO:0016829">
    <property type="term" value="F:lyase activity"/>
    <property type="evidence" value="ECO:0007669"/>
    <property type="project" value="UniProtKB-KW"/>
</dbReference>
<evidence type="ECO:0000256" key="12">
    <source>
        <dbReference type="HAMAP-Rule" id="MF_00278"/>
    </source>
</evidence>
<evidence type="ECO:0000313" key="15">
    <source>
        <dbReference type="EMBL" id="ABX43201.1"/>
    </source>
</evidence>
<dbReference type="KEGG" id="cpy:Cphy_2841"/>
<keyword evidence="9 12" id="KW-0456">Lyase</keyword>
<reference evidence="16" key="1">
    <citation type="submission" date="2007-11" db="EMBL/GenBank/DDBJ databases">
        <title>Complete genome sequence of Clostridium phytofermentans ISDg.</title>
        <authorList>
            <person name="Leschine S.B."/>
            <person name="Warnick T.A."/>
            <person name="Blanchard J.L."/>
            <person name="Schnell D.J."/>
            <person name="Petit E.L."/>
            <person name="LaTouf W.G."/>
            <person name="Copeland A."/>
            <person name="Lucas S."/>
            <person name="Lapidus A."/>
            <person name="Barry K."/>
            <person name="Glavina del Rio T."/>
            <person name="Dalin E."/>
            <person name="Tice H."/>
            <person name="Pitluck S."/>
            <person name="Kiss H."/>
            <person name="Brettin T."/>
            <person name="Bruce D."/>
            <person name="Detter J.C."/>
            <person name="Han C."/>
            <person name="Kuske C."/>
            <person name="Schmutz J."/>
            <person name="Larimer F."/>
            <person name="Land M."/>
            <person name="Hauser L."/>
            <person name="Kyrpides N."/>
            <person name="Kim E.A."/>
            <person name="Richardson P."/>
        </authorList>
    </citation>
    <scope>NUCLEOTIDE SEQUENCE [LARGE SCALE GENOMIC DNA]</scope>
    <source>
        <strain evidence="16">ATCC 700394 / DSM 18823 / ISDg</strain>
    </source>
</reference>
<accession>A9KP31</accession>
<dbReference type="MEROPS" id="C26.965"/>
<dbReference type="PANTHER" id="PTHR42701:SF1">
    <property type="entry name" value="IMIDAZOLE GLYCEROL PHOSPHATE SYNTHASE SUBUNIT HISH"/>
    <property type="match status" value="1"/>
</dbReference>
<name>A9KP31_LACP7</name>
<dbReference type="HAMAP" id="MF_00278">
    <property type="entry name" value="HisH"/>
    <property type="match status" value="1"/>
</dbReference>
<evidence type="ECO:0000256" key="6">
    <source>
        <dbReference type="ARBA" id="ARBA00022801"/>
    </source>
</evidence>
<keyword evidence="4 12" id="KW-0963">Cytoplasm</keyword>
<comment type="catalytic activity">
    <reaction evidence="11 12">
        <text>L-glutamine + H2O = L-glutamate + NH4(+)</text>
        <dbReference type="Rhea" id="RHEA:15889"/>
        <dbReference type="ChEBI" id="CHEBI:15377"/>
        <dbReference type="ChEBI" id="CHEBI:28938"/>
        <dbReference type="ChEBI" id="CHEBI:29985"/>
        <dbReference type="ChEBI" id="CHEBI:58359"/>
        <dbReference type="EC" id="3.5.1.2"/>
    </reaction>
</comment>
<dbReference type="NCBIfam" id="TIGR01855">
    <property type="entry name" value="IMP_synth_hisH"/>
    <property type="match status" value="1"/>
</dbReference>
<evidence type="ECO:0000256" key="10">
    <source>
        <dbReference type="ARBA" id="ARBA00047838"/>
    </source>
</evidence>
<dbReference type="UniPathway" id="UPA00031">
    <property type="reaction ID" value="UER00010"/>
</dbReference>
<dbReference type="FunFam" id="3.40.50.880:FF:000009">
    <property type="entry name" value="Imidazole glycerol phosphate synthase subunit HisH"/>
    <property type="match status" value="1"/>
</dbReference>
<comment type="catalytic activity">
    <reaction evidence="10 12">
        <text>5-[(5-phospho-1-deoxy-D-ribulos-1-ylimino)methylamino]-1-(5-phospho-beta-D-ribosyl)imidazole-4-carboxamide + L-glutamine = D-erythro-1-(imidazol-4-yl)glycerol 3-phosphate + 5-amino-1-(5-phospho-beta-D-ribosyl)imidazole-4-carboxamide + L-glutamate + H(+)</text>
        <dbReference type="Rhea" id="RHEA:24793"/>
        <dbReference type="ChEBI" id="CHEBI:15378"/>
        <dbReference type="ChEBI" id="CHEBI:29985"/>
        <dbReference type="ChEBI" id="CHEBI:58278"/>
        <dbReference type="ChEBI" id="CHEBI:58359"/>
        <dbReference type="ChEBI" id="CHEBI:58475"/>
        <dbReference type="ChEBI" id="CHEBI:58525"/>
        <dbReference type="EC" id="4.3.2.10"/>
    </reaction>
</comment>
<keyword evidence="5 12" id="KW-0028">Amino-acid biosynthesis</keyword>
<evidence type="ECO:0000256" key="2">
    <source>
        <dbReference type="ARBA" id="ARBA00005091"/>
    </source>
</evidence>
<dbReference type="EC" id="4.3.2.10" evidence="12"/>
<keyword evidence="6 12" id="KW-0378">Hydrolase</keyword>
<dbReference type="EC" id="3.5.1.2" evidence="12"/>
<dbReference type="PANTHER" id="PTHR42701">
    <property type="entry name" value="IMIDAZOLE GLYCEROL PHOSPHATE SYNTHASE SUBUNIT HISH"/>
    <property type="match status" value="1"/>
</dbReference>
<dbReference type="SUPFAM" id="SSF52317">
    <property type="entry name" value="Class I glutamine amidotransferase-like"/>
    <property type="match status" value="1"/>
</dbReference>
<dbReference type="PIRSF" id="PIRSF000495">
    <property type="entry name" value="Amidotransf_hisH"/>
    <property type="match status" value="1"/>
</dbReference>
<evidence type="ECO:0000256" key="4">
    <source>
        <dbReference type="ARBA" id="ARBA00022490"/>
    </source>
</evidence>
<dbReference type="Gene3D" id="3.40.50.880">
    <property type="match status" value="1"/>
</dbReference>
<comment type="pathway">
    <text evidence="2 12">Amino-acid biosynthesis; L-histidine biosynthesis; L-histidine from 5-phospho-alpha-D-ribose 1-diphosphate: step 5/9.</text>
</comment>
<dbReference type="InterPro" id="IPR010139">
    <property type="entry name" value="Imidazole-glycPsynth_HisH"/>
</dbReference>
<dbReference type="GO" id="GO:0005737">
    <property type="term" value="C:cytoplasm"/>
    <property type="evidence" value="ECO:0007669"/>
    <property type="project" value="UniProtKB-SubCell"/>
</dbReference>
<keyword evidence="7 12" id="KW-0315">Glutamine amidotransferase</keyword>
<evidence type="ECO:0000313" key="16">
    <source>
        <dbReference type="Proteomes" id="UP000000370"/>
    </source>
</evidence>